<reference evidence="2 3" key="1">
    <citation type="submission" date="2020-11" db="EMBL/GenBank/DDBJ databases">
        <authorList>
            <person name="Sun Q."/>
        </authorList>
    </citation>
    <scope>NUCLEOTIDE SEQUENCE [LARGE SCALE GENOMIC DNA]</scope>
    <source>
        <strain evidence="2 3">P8398</strain>
    </source>
</reference>
<dbReference type="Proteomes" id="UP000662888">
    <property type="component" value="Chromosome"/>
</dbReference>
<dbReference type="EMBL" id="CP065053">
    <property type="protein sequence ID" value="QPI47415.1"/>
    <property type="molecule type" value="Genomic_DNA"/>
</dbReference>
<feature type="region of interest" description="Disordered" evidence="1">
    <location>
        <begin position="380"/>
        <end position="401"/>
    </location>
</feature>
<dbReference type="RefSeq" id="WP_206087125.1">
    <property type="nucleotide sequence ID" value="NZ_CP065053.1"/>
</dbReference>
<evidence type="ECO:0000313" key="2">
    <source>
        <dbReference type="EMBL" id="QPI47415.1"/>
    </source>
</evidence>
<evidence type="ECO:0000313" key="3">
    <source>
        <dbReference type="Proteomes" id="UP000662888"/>
    </source>
</evidence>
<gene>
    <name evidence="2" type="ORF">IV454_17520</name>
</gene>
<organism evidence="2 3">
    <name type="scientific">Massilia antarctica</name>
    <dbReference type="NCBI Taxonomy" id="2765360"/>
    <lineage>
        <taxon>Bacteria</taxon>
        <taxon>Pseudomonadati</taxon>
        <taxon>Pseudomonadota</taxon>
        <taxon>Betaproteobacteria</taxon>
        <taxon>Burkholderiales</taxon>
        <taxon>Oxalobacteraceae</taxon>
        <taxon>Telluria group</taxon>
        <taxon>Massilia</taxon>
    </lineage>
</organism>
<feature type="region of interest" description="Disordered" evidence="1">
    <location>
        <begin position="1"/>
        <end position="37"/>
    </location>
</feature>
<feature type="region of interest" description="Disordered" evidence="1">
    <location>
        <begin position="180"/>
        <end position="210"/>
    </location>
</feature>
<keyword evidence="3" id="KW-1185">Reference proteome</keyword>
<protein>
    <submittedName>
        <fullName evidence="2">Uncharacterized protein</fullName>
    </submittedName>
</protein>
<proteinExistence type="predicted"/>
<feature type="compositionally biased region" description="Polar residues" evidence="1">
    <location>
        <begin position="1"/>
        <end position="13"/>
    </location>
</feature>
<sequence length="1121" mass="117758">MTRTAQTTVSAVQQDAGPVHAATQGDPAGFSDRRDTSGHAMRLQALADASPRHDQTRALMQRVASHGLAQRQTLPAAVTRERTSRPVPGVPATAIVPPRAPPATLPPVVQGKFVAGGMSWNASNAHLLRREPALAGIASALVDFIVRMAASPNGYFGNMDETWDNVQGLARIGLSASQERARARQARKRVRNDDAHGYPDDGTAAASSSSSSALSAATQVALAPPGAFDEWHGYHRAASADLASQPSAASHEPAALAAAATARHNIASFVPLDLLSPETRQTGPFQTSQPDKYFRSQAEHPLLTIAENYKGKAAQEASRPALKKRWQANKNGKYATTGPPLSSLGLRPGNASLMETSLTRARFAELPQVLPTTAALPEGAAASTAPWPGSSSSSSFAPPSTLAPSSASAALSLSSQRDLAITELGLLIAEPDGGAMPYPPTAADEALRFSQSYILRRTSRSSAMADALVTMLGDELTHLRLHHTPGNTSLTIHLRSLFLGKAGHGVRERVVEWLQAYFAGRASVHAARLGIPLGLQIRQSFGFLDTTVANTGESLRLSFGSEPPEYLEALAAALRSFDRDVGVLAAALARSTAAAVPASSSNSTSSAAAAAAAPADPLISIDNGAWNPTSEQRKYAGVYQAMLLAEDDILAYATWVTEGRADDLGKRDPKKGLNDERSKNLQIMNNKASAALRAHLDAAAGLAEVAATALPIQADLDDAAMFAAHLLGSLDLVPTQAFAHLAHEALRNLRAAASRALATLRSRASGARGRGDAHSILRNATETIMEASYVLAAAVNAHADRDPLAEATARVRRILASGGAPGSADRQPRVHFADSGSQAIFNGTLAHMPPSAASGSVDFSATPSVYYETPRVGQALKPAREQATPVRIDTTSPYLAVPPPVQDDEAMEDIAAAASSAMPTTMLDATNTDPFSPEFLLSLPPSVSMVASSTVKLGQSGSDHLQQGSLIDLTGTAPVTDIAMGAQDRQLLAMYEDLRGANEVLGPNMSAATRAFLRDPREFLSPGAGAMAPASAAASSRMSAAAALLPALDALEPWRILRYLAWRDAEVLAYQLETANWRLVHGVWVDSHGAPVGVDRLATKAKELMIDVGELLRVERAHFAT</sequence>
<feature type="region of interest" description="Disordered" evidence="1">
    <location>
        <begin position="313"/>
        <end position="347"/>
    </location>
</feature>
<name>A0AA48W5E7_9BURK</name>
<evidence type="ECO:0000256" key="1">
    <source>
        <dbReference type="SAM" id="MobiDB-lite"/>
    </source>
</evidence>
<accession>A0AA48W5E7</accession>